<sequence>MASTSSLASFSSSSSPFIGSKFSTNQPHSLPFRASFRPFSVSASCASTAERPPSRNATQISLYEVLGIQMGATCQEIKAAYRKLARTLHPDVAANFQKEDTAYEFIKVHEAYETLSDPDKRADYDRSLFRPGRQMSSPFVMSAATMETNVVAAGFPAYTKRRWETDQCW</sequence>
<dbReference type="PRINTS" id="PR00625">
    <property type="entry name" value="JDOMAIN"/>
</dbReference>
<gene>
    <name evidence="2" type="ORF">H0E87_003831</name>
</gene>
<dbReference type="Gene3D" id="1.10.287.110">
    <property type="entry name" value="DnaJ domain"/>
    <property type="match status" value="1"/>
</dbReference>
<dbReference type="PANTHER" id="PTHR44240:SF22">
    <property type="entry name" value="CHAPERONE PROTEIN DNAJ 11, CHLOROPLASTIC-LIKE"/>
    <property type="match status" value="1"/>
</dbReference>
<dbReference type="Pfam" id="PF00226">
    <property type="entry name" value="DnaJ"/>
    <property type="match status" value="1"/>
</dbReference>
<reference evidence="2" key="1">
    <citation type="journal article" date="2021" name="J. Hered.">
        <title>Genome Assembly of Salicaceae Populus deltoides (Eastern Cottonwood) I-69 Based on Nanopore Sequencing and Hi-C Technologies.</title>
        <authorList>
            <person name="Bai S."/>
            <person name="Wu H."/>
            <person name="Zhang J."/>
            <person name="Pan Z."/>
            <person name="Zhao W."/>
            <person name="Li Z."/>
            <person name="Tong C."/>
        </authorList>
    </citation>
    <scope>NUCLEOTIDE SEQUENCE</scope>
    <source>
        <tissue evidence="2">Leaf</tissue>
    </source>
</reference>
<dbReference type="InterPro" id="IPR001623">
    <property type="entry name" value="DnaJ_domain"/>
</dbReference>
<evidence type="ECO:0000313" key="3">
    <source>
        <dbReference type="Proteomes" id="UP000807159"/>
    </source>
</evidence>
<dbReference type="Proteomes" id="UP000807159">
    <property type="component" value="Chromosome 2"/>
</dbReference>
<dbReference type="PANTHER" id="PTHR44240">
    <property type="entry name" value="DNAJ DOMAIN (PROKARYOTIC HEAT SHOCK PROTEIN)-RELATED"/>
    <property type="match status" value="1"/>
</dbReference>
<dbReference type="PROSITE" id="PS50076">
    <property type="entry name" value="DNAJ_2"/>
    <property type="match status" value="1"/>
</dbReference>
<dbReference type="InterPro" id="IPR018253">
    <property type="entry name" value="DnaJ_domain_CS"/>
</dbReference>
<protein>
    <recommendedName>
        <fullName evidence="1">J domain-containing protein</fullName>
    </recommendedName>
</protein>
<name>A0A8T2ZBZ1_POPDE</name>
<dbReference type="InterPro" id="IPR052276">
    <property type="entry name" value="Diphthamide-biosynth_chaperone"/>
</dbReference>
<comment type="caution">
    <text evidence="2">The sequence shown here is derived from an EMBL/GenBank/DDBJ whole genome shotgun (WGS) entry which is preliminary data.</text>
</comment>
<organism evidence="2 3">
    <name type="scientific">Populus deltoides</name>
    <name type="common">Eastern poplar</name>
    <name type="synonym">Eastern cottonwood</name>
    <dbReference type="NCBI Taxonomy" id="3696"/>
    <lineage>
        <taxon>Eukaryota</taxon>
        <taxon>Viridiplantae</taxon>
        <taxon>Streptophyta</taxon>
        <taxon>Embryophyta</taxon>
        <taxon>Tracheophyta</taxon>
        <taxon>Spermatophyta</taxon>
        <taxon>Magnoliopsida</taxon>
        <taxon>eudicotyledons</taxon>
        <taxon>Gunneridae</taxon>
        <taxon>Pentapetalae</taxon>
        <taxon>rosids</taxon>
        <taxon>fabids</taxon>
        <taxon>Malpighiales</taxon>
        <taxon>Salicaceae</taxon>
        <taxon>Saliceae</taxon>
        <taxon>Populus</taxon>
    </lineage>
</organism>
<dbReference type="SUPFAM" id="SSF46565">
    <property type="entry name" value="Chaperone J-domain"/>
    <property type="match status" value="1"/>
</dbReference>
<feature type="domain" description="J" evidence="1">
    <location>
        <begin position="61"/>
        <end position="128"/>
    </location>
</feature>
<dbReference type="PROSITE" id="PS00636">
    <property type="entry name" value="DNAJ_1"/>
    <property type="match status" value="1"/>
</dbReference>
<proteinExistence type="predicted"/>
<dbReference type="InterPro" id="IPR036869">
    <property type="entry name" value="J_dom_sf"/>
</dbReference>
<dbReference type="CDD" id="cd06257">
    <property type="entry name" value="DnaJ"/>
    <property type="match status" value="1"/>
</dbReference>
<dbReference type="SMART" id="SM00271">
    <property type="entry name" value="DnaJ"/>
    <property type="match status" value="1"/>
</dbReference>
<keyword evidence="3" id="KW-1185">Reference proteome</keyword>
<accession>A0A8T2ZBZ1</accession>
<dbReference type="AlphaFoldDB" id="A0A8T2ZBZ1"/>
<evidence type="ECO:0000259" key="1">
    <source>
        <dbReference type="PROSITE" id="PS50076"/>
    </source>
</evidence>
<evidence type="ECO:0000313" key="2">
    <source>
        <dbReference type="EMBL" id="KAH8515124.1"/>
    </source>
</evidence>
<dbReference type="EMBL" id="JACEGQ020000002">
    <property type="protein sequence ID" value="KAH8515124.1"/>
    <property type="molecule type" value="Genomic_DNA"/>
</dbReference>